<dbReference type="InterPro" id="IPR001638">
    <property type="entry name" value="Solute-binding_3/MltF_N"/>
</dbReference>
<comment type="subcellular location">
    <subcellularLocation>
        <location evidence="1">Cell envelope</location>
    </subcellularLocation>
</comment>
<dbReference type="PROSITE" id="PS01039">
    <property type="entry name" value="SBP_BACTERIAL_3"/>
    <property type="match status" value="1"/>
</dbReference>
<proteinExistence type="inferred from homology"/>
<keyword evidence="8" id="KW-1185">Reference proteome</keyword>
<dbReference type="SMART" id="SM00062">
    <property type="entry name" value="PBPb"/>
    <property type="match status" value="1"/>
</dbReference>
<evidence type="ECO:0000256" key="1">
    <source>
        <dbReference type="ARBA" id="ARBA00004196"/>
    </source>
</evidence>
<evidence type="ECO:0000259" key="6">
    <source>
        <dbReference type="SMART" id="SM00062"/>
    </source>
</evidence>
<reference evidence="7" key="1">
    <citation type="submission" date="2024-01" db="EMBL/GenBank/DDBJ databases">
        <title>First draft genome sequence data of TA4-1, the type strain of Gram-positive actinobacterium Streptomyces chiangmaiensis.</title>
        <authorList>
            <person name="Yasawong M."/>
            <person name="Nantapong N."/>
        </authorList>
    </citation>
    <scope>NUCLEOTIDE SEQUENCE</scope>
    <source>
        <strain evidence="7">TA4-1</strain>
    </source>
</reference>
<feature type="signal peptide" evidence="5">
    <location>
        <begin position="1"/>
        <end position="20"/>
    </location>
</feature>
<comment type="caution">
    <text evidence="7">The sequence shown here is derived from an EMBL/GenBank/DDBJ whole genome shotgun (WGS) entry which is preliminary data.</text>
</comment>
<dbReference type="PANTHER" id="PTHR35936:SF17">
    <property type="entry name" value="ARGININE-BINDING EXTRACELLULAR PROTEIN ARTP"/>
    <property type="match status" value="1"/>
</dbReference>
<dbReference type="EMBL" id="JAYWVC010000227">
    <property type="protein sequence ID" value="MED7827374.1"/>
    <property type="molecule type" value="Genomic_DNA"/>
</dbReference>
<evidence type="ECO:0000256" key="5">
    <source>
        <dbReference type="SAM" id="SignalP"/>
    </source>
</evidence>
<dbReference type="PANTHER" id="PTHR35936">
    <property type="entry name" value="MEMBRANE-BOUND LYTIC MUREIN TRANSGLYCOSYLASE F"/>
    <property type="match status" value="1"/>
</dbReference>
<evidence type="ECO:0000313" key="8">
    <source>
        <dbReference type="Proteomes" id="UP001333996"/>
    </source>
</evidence>
<comment type="similarity">
    <text evidence="2 4">Belongs to the bacterial solute-binding protein 3 family.</text>
</comment>
<dbReference type="RefSeq" id="WP_329511756.1">
    <property type="nucleotide sequence ID" value="NZ_BAAAYZ010000153.1"/>
</dbReference>
<sequence length="296" mass="31081">MRHRLPIAAASAASVAFMTACGTGSTANATAPTATVSPACKKLQTSHPDLKGKTFTNALNPHTPGYEALDPKDPSRYVGFDIDLGTALGECLGFKLTYKPVAFPALLPTLQSGQADLVISDIYATKERAKAADFVTYSKVYDGVLVRKGNPKKLTGINTSLCGSTAALNTGFVEVPLVQNLAGACKAASRTAPQVQLYDNNAQCIQAILAGRADTYINDVNTVAQAVKANPKTLGKATAVTLPYSIGIAVPKGKNQFRDAVQAALVEIQKDGTQTKLLKKWSLETGTLEAPRLVTG</sequence>
<evidence type="ECO:0000256" key="2">
    <source>
        <dbReference type="ARBA" id="ARBA00010333"/>
    </source>
</evidence>
<evidence type="ECO:0000256" key="3">
    <source>
        <dbReference type="ARBA" id="ARBA00022729"/>
    </source>
</evidence>
<dbReference type="Proteomes" id="UP001333996">
    <property type="component" value="Unassembled WGS sequence"/>
</dbReference>
<dbReference type="PROSITE" id="PS51257">
    <property type="entry name" value="PROKAR_LIPOPROTEIN"/>
    <property type="match status" value="1"/>
</dbReference>
<gene>
    <name evidence="7" type="ORF">VXC91_37105</name>
</gene>
<accession>A0ABU7FTU3</accession>
<feature type="domain" description="Solute-binding protein family 3/N-terminal" evidence="6">
    <location>
        <begin position="54"/>
        <end position="285"/>
    </location>
</feature>
<protein>
    <submittedName>
        <fullName evidence="7">ABC transporter substrate-binding protein</fullName>
    </submittedName>
</protein>
<dbReference type="InterPro" id="IPR018313">
    <property type="entry name" value="SBP_3_CS"/>
</dbReference>
<dbReference type="Pfam" id="PF00497">
    <property type="entry name" value="SBP_bac_3"/>
    <property type="match status" value="1"/>
</dbReference>
<keyword evidence="3 5" id="KW-0732">Signal</keyword>
<organism evidence="7 8">
    <name type="scientific">Streptomyces chiangmaiensis</name>
    <dbReference type="NCBI Taxonomy" id="766497"/>
    <lineage>
        <taxon>Bacteria</taxon>
        <taxon>Bacillati</taxon>
        <taxon>Actinomycetota</taxon>
        <taxon>Actinomycetes</taxon>
        <taxon>Kitasatosporales</taxon>
        <taxon>Streptomycetaceae</taxon>
        <taxon>Streptomyces</taxon>
    </lineage>
</organism>
<dbReference type="SUPFAM" id="SSF53850">
    <property type="entry name" value="Periplasmic binding protein-like II"/>
    <property type="match status" value="1"/>
</dbReference>
<evidence type="ECO:0000256" key="4">
    <source>
        <dbReference type="RuleBase" id="RU003744"/>
    </source>
</evidence>
<dbReference type="CDD" id="cd01004">
    <property type="entry name" value="PBP2_MidA_like"/>
    <property type="match status" value="1"/>
</dbReference>
<feature type="chain" id="PRO_5046827058" evidence="5">
    <location>
        <begin position="21"/>
        <end position="296"/>
    </location>
</feature>
<evidence type="ECO:0000313" key="7">
    <source>
        <dbReference type="EMBL" id="MED7827374.1"/>
    </source>
</evidence>
<dbReference type="Gene3D" id="3.40.190.10">
    <property type="entry name" value="Periplasmic binding protein-like II"/>
    <property type="match status" value="2"/>
</dbReference>
<name>A0ABU7FTU3_9ACTN</name>